<sequence length="38" mass="4298">MFCHIGMSVKPVNTSMSITINPWISSSWHGTQYGRKTN</sequence>
<evidence type="ECO:0000313" key="1">
    <source>
        <dbReference type="EMBL" id="MBX47859.1"/>
    </source>
</evidence>
<dbReference type="EMBL" id="GGEC01067375">
    <property type="protein sequence ID" value="MBX47859.1"/>
    <property type="molecule type" value="Transcribed_RNA"/>
</dbReference>
<protein>
    <submittedName>
        <fullName evidence="1">Uncharacterized protein</fullName>
    </submittedName>
</protein>
<reference evidence="1" key="1">
    <citation type="submission" date="2018-02" db="EMBL/GenBank/DDBJ databases">
        <title>Rhizophora mucronata_Transcriptome.</title>
        <authorList>
            <person name="Meera S.P."/>
            <person name="Sreeshan A."/>
            <person name="Augustine A."/>
        </authorList>
    </citation>
    <scope>NUCLEOTIDE SEQUENCE</scope>
    <source>
        <tissue evidence="1">Leaf</tissue>
    </source>
</reference>
<accession>A0A2P2NZM5</accession>
<organism evidence="1">
    <name type="scientific">Rhizophora mucronata</name>
    <name type="common">Asiatic mangrove</name>
    <dbReference type="NCBI Taxonomy" id="61149"/>
    <lineage>
        <taxon>Eukaryota</taxon>
        <taxon>Viridiplantae</taxon>
        <taxon>Streptophyta</taxon>
        <taxon>Embryophyta</taxon>
        <taxon>Tracheophyta</taxon>
        <taxon>Spermatophyta</taxon>
        <taxon>Magnoliopsida</taxon>
        <taxon>eudicotyledons</taxon>
        <taxon>Gunneridae</taxon>
        <taxon>Pentapetalae</taxon>
        <taxon>rosids</taxon>
        <taxon>fabids</taxon>
        <taxon>Malpighiales</taxon>
        <taxon>Rhizophoraceae</taxon>
        <taxon>Rhizophora</taxon>
    </lineage>
</organism>
<dbReference type="AlphaFoldDB" id="A0A2P2NZM5"/>
<name>A0A2P2NZM5_RHIMU</name>
<proteinExistence type="predicted"/>